<dbReference type="GeneID" id="99749732"/>
<reference evidence="18 34" key="2">
    <citation type="journal article" date="2016" name="Nat. Biotechnol.">
        <title>Measurement of bacterial replication rates in microbial communities.</title>
        <authorList>
            <person name="Brown C.T."/>
            <person name="Olm M.R."/>
            <person name="Thomas B.C."/>
            <person name="Banfield J.F."/>
        </authorList>
    </citation>
    <scope>NUCLEOTIDE SEQUENCE [LARGE SCALE GENOMIC DNA]</scope>
    <source>
        <strain evidence="18">45_41</strain>
    </source>
</reference>
<evidence type="ECO:0000313" key="50">
    <source>
        <dbReference type="Proteomes" id="UP000438773"/>
    </source>
</evidence>
<dbReference type="EMBL" id="WCUR01000032">
    <property type="protein sequence ID" value="KAB4116093.1"/>
    <property type="molecule type" value="Genomic_DNA"/>
</dbReference>
<accession>A0A139K8T6</accession>
<evidence type="ECO:0000313" key="28">
    <source>
        <dbReference type="EMBL" id="RHE59872.1"/>
    </source>
</evidence>
<evidence type="ECO:0000313" key="30">
    <source>
        <dbReference type="Proteomes" id="UP000095419"/>
    </source>
</evidence>
<protein>
    <submittedName>
        <fullName evidence="6">SGNH/GDSL hydrolase family protein</fullName>
    </submittedName>
</protein>
<reference evidence="16" key="7">
    <citation type="submission" date="2022-10" db="EMBL/GenBank/DDBJ databases">
        <title>Human gut microbiome strain richness.</title>
        <authorList>
            <person name="Chen-Liaw A."/>
        </authorList>
    </citation>
    <scope>NUCLEOTIDE SEQUENCE</scope>
    <source>
        <strain evidence="17">1001713st1_F9_1001713B170221_170320</strain>
        <strain evidence="16">A1_m1001262Bd0_191120</strain>
    </source>
</reference>
<dbReference type="Proteomes" id="UP000431575">
    <property type="component" value="Unassembled WGS sequence"/>
</dbReference>
<evidence type="ECO:0000313" key="25">
    <source>
        <dbReference type="EMBL" id="RGU36470.1"/>
    </source>
</evidence>
<evidence type="ECO:0000313" key="12">
    <source>
        <dbReference type="EMBL" id="KAB4187526.1"/>
    </source>
</evidence>
<sequence>MNRLMVLGILVWMGIALHAQSLYPDFSKLNFGCDGNSITAGEQWSKTVVDKLGFATHHNVAVGSATWACHPDTQDYGSEAFAGISGGWQVTEDKHELQMRHNNVSKVHIQKFIAEVESGAYPAPDVFVFSMGTNDRNLGSAEEALKGKTLDEVDVNTMAGGARWSIQTILEHYPQCRVFVCTPIQTGNPEHNALNLQKIAILRELCRALSVQLIDCYSNCGITEKFEQPSGSGRYLRDGLHPDKPGQELMGRYIAKEIRNHFF</sequence>
<dbReference type="EMBL" id="QSOF01000008">
    <property type="protein sequence ID" value="RGI77196.1"/>
    <property type="molecule type" value="Genomic_DNA"/>
</dbReference>
<evidence type="ECO:0000313" key="24">
    <source>
        <dbReference type="EMBL" id="RGM53784.1"/>
    </source>
</evidence>
<dbReference type="STRING" id="820.ERS852554_00976"/>
<evidence type="ECO:0000313" key="27">
    <source>
        <dbReference type="EMBL" id="RHB69772.1"/>
    </source>
</evidence>
<evidence type="ECO:0000313" key="16">
    <source>
        <dbReference type="EMBL" id="MDC1751433.1"/>
    </source>
</evidence>
<evidence type="ECO:0000313" key="35">
    <source>
        <dbReference type="Proteomes" id="UP000196329"/>
    </source>
</evidence>
<evidence type="ECO:0000313" key="48">
    <source>
        <dbReference type="Proteomes" id="UP000433928"/>
    </source>
</evidence>
<dbReference type="EMBL" id="CZBF01000002">
    <property type="protein sequence ID" value="CUP54593.1"/>
    <property type="molecule type" value="Genomic_DNA"/>
</dbReference>
<evidence type="ECO:0000313" key="53">
    <source>
        <dbReference type="Proteomes" id="UP000462376"/>
    </source>
</evidence>
<reference evidence="46 47" key="6">
    <citation type="journal article" date="2019" name="Nat. Med.">
        <title>A library of human gut bacterial isolates paired with longitudinal multiomics data enables mechanistic microbiome research.</title>
        <authorList>
            <person name="Poyet M."/>
            <person name="Groussin M."/>
            <person name="Gibbons S.M."/>
            <person name="Avila-Pacheco J."/>
            <person name="Jiang X."/>
            <person name="Kearney S.M."/>
            <person name="Perrotta A.R."/>
            <person name="Berdy B."/>
            <person name="Zhao S."/>
            <person name="Lieberman T.D."/>
            <person name="Swanson P.K."/>
            <person name="Smith M."/>
            <person name="Roesemann S."/>
            <person name="Alexander J.E."/>
            <person name="Rich S.A."/>
            <person name="Livny J."/>
            <person name="Vlamakis H."/>
            <person name="Clish C."/>
            <person name="Bullock K."/>
            <person name="Deik A."/>
            <person name="Scott J."/>
            <person name="Pierce K.A."/>
            <person name="Xavier R.J."/>
            <person name="Alm E.J."/>
        </authorList>
    </citation>
    <scope>NUCLEOTIDE SEQUENCE [LARGE SCALE GENOMIC DNA]</scope>
    <source>
        <strain evidence="12 54">BIOML-A19</strain>
        <strain evidence="11 52">BIOML-A21</strain>
        <strain evidence="10 48">BIOML-A27</strain>
        <strain evidence="15 55">BIOML-A3</strain>
        <strain evidence="7 51">BIOML-A36</strain>
        <strain evidence="9 50">BIOML-A37</strain>
        <strain evidence="8 49">BIOML-A38</strain>
        <strain evidence="6 47">BIOML-A42</strain>
        <strain evidence="13 53">BIOML-A5</strain>
        <strain evidence="14 46">BIOML-A6</strain>
    </source>
</reference>
<proteinExistence type="predicted"/>
<evidence type="ECO:0000313" key="40">
    <source>
        <dbReference type="Proteomes" id="UP000263754"/>
    </source>
</evidence>
<evidence type="ECO:0000313" key="9">
    <source>
        <dbReference type="EMBL" id="KAB4129092.1"/>
    </source>
</evidence>
<reference evidence="30 31" key="1">
    <citation type="submission" date="2015-09" db="EMBL/GenBank/DDBJ databases">
        <authorList>
            <consortium name="Pathogen Informatics"/>
        </authorList>
    </citation>
    <scope>NUCLEOTIDE SEQUENCE [LARGE SCALE GENOMIC DNA]</scope>
    <source>
        <strain evidence="2 30">2789STDY5608791</strain>
        <strain evidence="3 31">2789STDY5834847</strain>
        <strain evidence="5 32">2789STDY5834898</strain>
        <strain evidence="4 33">2789STDY5834942</strain>
    </source>
</reference>
<evidence type="ECO:0000313" key="36">
    <source>
        <dbReference type="Proteomes" id="UP000260795"/>
    </source>
</evidence>
<evidence type="ECO:0000313" key="11">
    <source>
        <dbReference type="EMBL" id="KAB4183691.1"/>
    </source>
</evidence>
<dbReference type="EMBL" id="QRZC01000009">
    <property type="protein sequence ID" value="RGV42551.1"/>
    <property type="molecule type" value="Genomic_DNA"/>
</dbReference>
<evidence type="ECO:0000313" key="19">
    <source>
        <dbReference type="EMBL" id="OUN55986.1"/>
    </source>
</evidence>
<dbReference type="EMBL" id="JAQNSI010000440">
    <property type="protein sequence ID" value="MDC1902064.1"/>
    <property type="molecule type" value="Genomic_DNA"/>
</dbReference>
<dbReference type="InterPro" id="IPR013830">
    <property type="entry name" value="SGNH_hydro"/>
</dbReference>
<evidence type="ECO:0000313" key="3">
    <source>
        <dbReference type="EMBL" id="CUO85922.1"/>
    </source>
</evidence>
<evidence type="ECO:0000313" key="37">
    <source>
        <dbReference type="Proteomes" id="UP000260844"/>
    </source>
</evidence>
<dbReference type="AlphaFoldDB" id="A0A139K8T6"/>
<evidence type="ECO:0000313" key="31">
    <source>
        <dbReference type="Proteomes" id="UP000095614"/>
    </source>
</evidence>
<evidence type="ECO:0000313" key="54">
    <source>
        <dbReference type="Proteomes" id="UP000487221"/>
    </source>
</evidence>
<evidence type="ECO:0000313" key="4">
    <source>
        <dbReference type="EMBL" id="CUP54593.1"/>
    </source>
</evidence>
<dbReference type="Proteomes" id="UP000260795">
    <property type="component" value="Unassembled WGS sequence"/>
</dbReference>
<dbReference type="EMBL" id="QSKL01000007">
    <property type="protein sequence ID" value="RHE59872.1"/>
    <property type="molecule type" value="Genomic_DNA"/>
</dbReference>
<dbReference type="EMBL" id="MNQU01000337">
    <property type="protein sequence ID" value="OKZ28646.1"/>
    <property type="molecule type" value="Genomic_DNA"/>
</dbReference>
<dbReference type="Proteomes" id="UP000438773">
    <property type="component" value="Unassembled WGS sequence"/>
</dbReference>
<dbReference type="EMBL" id="CYZF01000001">
    <property type="protein sequence ID" value="CUN54414.1"/>
    <property type="molecule type" value="Genomic_DNA"/>
</dbReference>
<dbReference type="Proteomes" id="UP000260874">
    <property type="component" value="Unassembled WGS sequence"/>
</dbReference>
<evidence type="ECO:0000313" key="7">
    <source>
        <dbReference type="EMBL" id="KAB4108634.1"/>
    </source>
</evidence>
<dbReference type="InterPro" id="IPR036514">
    <property type="entry name" value="SGNH_hydro_sf"/>
</dbReference>
<evidence type="ECO:0000313" key="51">
    <source>
        <dbReference type="Proteomes" id="UP000441711"/>
    </source>
</evidence>
<evidence type="ECO:0000313" key="26">
    <source>
        <dbReference type="EMBL" id="RGV42551.1"/>
    </source>
</evidence>
<dbReference type="Proteomes" id="UP000286114">
    <property type="component" value="Unassembled WGS sequence"/>
</dbReference>
<dbReference type="EMBL" id="QSTL01000014">
    <property type="protein sequence ID" value="RGM53784.1"/>
    <property type="molecule type" value="Genomic_DNA"/>
</dbReference>
<evidence type="ECO:0000313" key="43">
    <source>
        <dbReference type="Proteomes" id="UP000284640"/>
    </source>
</evidence>
<dbReference type="EMBL" id="QSHA01000014">
    <property type="protein sequence ID" value="RHB69772.1"/>
    <property type="molecule type" value="Genomic_DNA"/>
</dbReference>
<dbReference type="EMBL" id="QSRK01000026">
    <property type="protein sequence ID" value="RGL10921.1"/>
    <property type="molecule type" value="Genomic_DNA"/>
</dbReference>
<evidence type="ECO:0000313" key="17">
    <source>
        <dbReference type="EMBL" id="MDC1902064.1"/>
    </source>
</evidence>
<reference evidence="19" key="4">
    <citation type="journal article" date="2018" name="BMC Genomics">
        <title>Whole genome sequencing and function prediction of 133 gut anaerobes isolated from chicken caecum in pure cultures.</title>
        <authorList>
            <person name="Medvecky M."/>
            <person name="Cejkova D."/>
            <person name="Polansky O."/>
            <person name="Karasova D."/>
            <person name="Kubasova T."/>
            <person name="Cizek A."/>
            <person name="Rychlik I."/>
        </authorList>
    </citation>
    <scope>NUCLEOTIDE SEQUENCE</scope>
    <source>
        <strain evidence="19">An67</strain>
    </source>
</reference>
<dbReference type="Proteomes" id="UP000095419">
    <property type="component" value="Unassembled WGS sequence"/>
</dbReference>
<evidence type="ECO:0000313" key="52">
    <source>
        <dbReference type="Proteomes" id="UP000442334"/>
    </source>
</evidence>
<dbReference type="Proteomes" id="UP000095766">
    <property type="component" value="Unassembled WGS sequence"/>
</dbReference>
<dbReference type="Proteomes" id="UP000442334">
    <property type="component" value="Unassembled WGS sequence"/>
</dbReference>
<dbReference type="Proteomes" id="UP000433928">
    <property type="component" value="Unassembled WGS sequence"/>
</dbReference>
<dbReference type="Proteomes" id="UP000432488">
    <property type="component" value="Unassembled WGS sequence"/>
</dbReference>
<evidence type="ECO:0000313" key="38">
    <source>
        <dbReference type="Proteomes" id="UP000260874"/>
    </source>
</evidence>
<gene>
    <name evidence="19" type="ORF">B5G17_03340</name>
    <name evidence="18" type="ORF">BHV79_18380</name>
    <name evidence="29" type="ORF">DW216_17635</name>
    <name evidence="28" type="ORF">DW729_10645</name>
    <name evidence="27" type="ORF">DW873_16045</name>
    <name evidence="26" type="ORF">DWW14_08540</name>
    <name evidence="25" type="ORF">DWW83_17460</name>
    <name evidence="24" type="ORF">DXC07_14400</name>
    <name evidence="23" type="ORF">DXC80_15290</name>
    <name evidence="22" type="ORF">DXC91_19025</name>
    <name evidence="21" type="ORF">DXD40_07155</name>
    <name evidence="20" type="ORF">DXD90_07695</name>
    <name evidence="2" type="ORF">ERS417307_00291</name>
    <name evidence="3" type="ORF">ERS852462_01784</name>
    <name evidence="5" type="ORF">ERS852510_03403</name>
    <name evidence="4" type="ORF">ERS852554_00976</name>
    <name evidence="14" type="ORF">GAP41_02505</name>
    <name evidence="13" type="ORF">GAP47_17275</name>
    <name evidence="15" type="ORF">GAP48_14840</name>
    <name evidence="11" type="ORF">GAQ34_15195</name>
    <name evidence="12" type="ORF">GAQ44_02685</name>
    <name evidence="6" type="ORF">GAQ56_17030</name>
    <name evidence="10" type="ORF">GAQ59_19265</name>
    <name evidence="7" type="ORF">GAQ70_14265</name>
    <name evidence="8" type="ORF">GAQ72_10820</name>
    <name evidence="9" type="ORF">GAQ75_02115</name>
    <name evidence="16" type="ORF">POY80_03100</name>
    <name evidence="17" type="ORF">POZ10_15720</name>
</gene>
<dbReference type="Proteomes" id="UP000441711">
    <property type="component" value="Unassembled WGS sequence"/>
</dbReference>
<dbReference type="EMBL" id="JAQNQY010000002">
    <property type="protein sequence ID" value="MDC1751433.1"/>
    <property type="molecule type" value="Genomic_DNA"/>
</dbReference>
<evidence type="ECO:0000313" key="46">
    <source>
        <dbReference type="Proteomes" id="UP000431575"/>
    </source>
</evidence>
<dbReference type="Proteomes" id="UP000284640">
    <property type="component" value="Unassembled WGS sequence"/>
</dbReference>
<evidence type="ECO:0000313" key="14">
    <source>
        <dbReference type="EMBL" id="KAB4246453.1"/>
    </source>
</evidence>
<dbReference type="EMBL" id="CZAF01000005">
    <property type="protein sequence ID" value="CUO85922.1"/>
    <property type="molecule type" value="Genomic_DNA"/>
</dbReference>
<dbReference type="EMBL" id="WCTJ01000025">
    <property type="protein sequence ID" value="KAB4250867.1"/>
    <property type="molecule type" value="Genomic_DNA"/>
</dbReference>
<evidence type="ECO:0000313" key="21">
    <source>
        <dbReference type="EMBL" id="RGJ95786.1"/>
    </source>
</evidence>
<dbReference type="EMBL" id="WCTY01000003">
    <property type="protein sequence ID" value="KAB4187526.1"/>
    <property type="molecule type" value="Genomic_DNA"/>
</dbReference>
<evidence type="ECO:0000259" key="1">
    <source>
        <dbReference type="Pfam" id="PF13472"/>
    </source>
</evidence>
<dbReference type="OrthoDB" id="1032659at2"/>
<dbReference type="EMBL" id="WCTM01000001">
    <property type="protein sequence ID" value="KAB4246453.1"/>
    <property type="molecule type" value="Genomic_DNA"/>
</dbReference>
<evidence type="ECO:0000313" key="15">
    <source>
        <dbReference type="EMBL" id="KAB4250867.1"/>
    </source>
</evidence>
<evidence type="ECO:0000313" key="5">
    <source>
        <dbReference type="EMBL" id="CUQ17104.1"/>
    </source>
</evidence>
<dbReference type="Proteomes" id="UP000462376">
    <property type="component" value="Unassembled WGS sequence"/>
</dbReference>
<dbReference type="EMBL" id="WCUG01000028">
    <property type="protein sequence ID" value="KAB4167339.1"/>
    <property type="molecule type" value="Genomic_DNA"/>
</dbReference>
<dbReference type="PATRIC" id="fig|820.27.peg.1770"/>
<evidence type="ECO:0000313" key="49">
    <source>
        <dbReference type="Proteomes" id="UP000434462"/>
    </source>
</evidence>
<evidence type="ECO:0000313" key="33">
    <source>
        <dbReference type="Proteomes" id="UP000095788"/>
    </source>
</evidence>
<dbReference type="EMBL" id="QRJL01000013">
    <property type="protein sequence ID" value="RHH27262.1"/>
    <property type="molecule type" value="Genomic_DNA"/>
</dbReference>
<reference evidence="36 37" key="5">
    <citation type="submission" date="2018-08" db="EMBL/GenBank/DDBJ databases">
        <title>A genome reference for cultivated species of the human gut microbiota.</title>
        <authorList>
            <person name="Zou Y."/>
            <person name="Xue W."/>
            <person name="Luo G."/>
        </authorList>
    </citation>
    <scope>NUCLEOTIDE SEQUENCE [LARGE SCALE GENOMIC DNA]</scope>
    <source>
        <strain evidence="26 44">AF14-42</strain>
        <strain evidence="25 42">AF17-20</strain>
        <strain evidence="29 41">AM18-14LB</strain>
        <strain evidence="28 43">AM27-46</strain>
        <strain evidence="27 45">AM39-1</strain>
        <strain evidence="24 39">OM07-9</strain>
        <strain evidence="23 36">TF08-13</strain>
        <strain evidence="22 38">TF09-22</strain>
        <strain evidence="21 37">TM04-30</strain>
        <strain evidence="20 40">TM10-17</strain>
    </source>
</reference>
<evidence type="ECO:0000313" key="34">
    <source>
        <dbReference type="Proteomes" id="UP000186549"/>
    </source>
</evidence>
<dbReference type="Proteomes" id="UP000263754">
    <property type="component" value="Unassembled WGS sequence"/>
</dbReference>
<name>A0A139K8T6_BACUN</name>
<evidence type="ECO:0000313" key="8">
    <source>
        <dbReference type="EMBL" id="KAB4116093.1"/>
    </source>
</evidence>
<dbReference type="Proteomes" id="UP000487221">
    <property type="component" value="Unassembled WGS sequence"/>
</dbReference>
<evidence type="ECO:0000313" key="29">
    <source>
        <dbReference type="EMBL" id="RHH27262.1"/>
    </source>
</evidence>
<dbReference type="Proteomes" id="UP001222603">
    <property type="component" value="Unassembled WGS sequence"/>
</dbReference>
<reference evidence="35" key="3">
    <citation type="submission" date="2017-04" db="EMBL/GenBank/DDBJ databases">
        <title>Function of individual gut microbiota members based on whole genome sequencing of pure cultures obtained from chicken caecum.</title>
        <authorList>
            <person name="Medvecky M."/>
            <person name="Cejkova D."/>
            <person name="Polansky O."/>
            <person name="Karasova D."/>
            <person name="Kubasova T."/>
            <person name="Cizek A."/>
            <person name="Rychlik I."/>
        </authorList>
    </citation>
    <scope>NUCLEOTIDE SEQUENCE [LARGE SCALE GENOMIC DNA]</scope>
    <source>
        <strain evidence="35">An67</strain>
    </source>
</reference>
<dbReference type="Gene3D" id="3.40.50.1110">
    <property type="entry name" value="SGNH hydrolase"/>
    <property type="match status" value="1"/>
</dbReference>
<evidence type="ECO:0000313" key="42">
    <source>
        <dbReference type="Proteomes" id="UP000284022"/>
    </source>
</evidence>
<dbReference type="Proteomes" id="UP000434462">
    <property type="component" value="Unassembled WGS sequence"/>
</dbReference>
<evidence type="ECO:0000313" key="41">
    <source>
        <dbReference type="Proteomes" id="UP000283766"/>
    </source>
</evidence>
<dbReference type="Proteomes" id="UP000196329">
    <property type="component" value="Unassembled WGS sequence"/>
</dbReference>
<dbReference type="Proteomes" id="UP000261295">
    <property type="component" value="Unassembled WGS sequence"/>
</dbReference>
<dbReference type="Proteomes" id="UP000487989">
    <property type="component" value="Unassembled WGS sequence"/>
</dbReference>
<keyword evidence="6" id="KW-0378">Hydrolase</keyword>
<dbReference type="EMBL" id="WCUQ01000001">
    <property type="protein sequence ID" value="KAB4129092.1"/>
    <property type="molecule type" value="Genomic_DNA"/>
</dbReference>
<dbReference type="EMBL" id="CZAO01000018">
    <property type="protein sequence ID" value="CUQ17104.1"/>
    <property type="molecule type" value="Genomic_DNA"/>
</dbReference>
<dbReference type="Proteomes" id="UP000285343">
    <property type="component" value="Unassembled WGS sequence"/>
</dbReference>
<dbReference type="EMBL" id="WCUP01000009">
    <property type="protein sequence ID" value="KAB4108634.1"/>
    <property type="molecule type" value="Genomic_DNA"/>
</dbReference>
<dbReference type="Proteomes" id="UP000283766">
    <property type="component" value="Unassembled WGS sequence"/>
</dbReference>
<evidence type="ECO:0000313" key="22">
    <source>
        <dbReference type="EMBL" id="RGK80665.1"/>
    </source>
</evidence>
<dbReference type="Proteomes" id="UP000186549">
    <property type="component" value="Unassembled WGS sequence"/>
</dbReference>
<evidence type="ECO:0000313" key="32">
    <source>
        <dbReference type="Proteomes" id="UP000095766"/>
    </source>
</evidence>
<evidence type="ECO:0000313" key="45">
    <source>
        <dbReference type="Proteomes" id="UP000286114"/>
    </source>
</evidence>
<dbReference type="EMBL" id="QSPV01000004">
    <property type="protein sequence ID" value="RGJ95786.1"/>
    <property type="molecule type" value="Genomic_DNA"/>
</dbReference>
<dbReference type="GO" id="GO:0016788">
    <property type="term" value="F:hydrolase activity, acting on ester bonds"/>
    <property type="evidence" value="ECO:0007669"/>
    <property type="project" value="UniProtKB-ARBA"/>
</dbReference>
<dbReference type="RefSeq" id="WP_005824695.1">
    <property type="nucleotide sequence ID" value="NZ_AP019724.1"/>
</dbReference>
<dbReference type="Proteomes" id="UP001218502">
    <property type="component" value="Unassembled WGS sequence"/>
</dbReference>
<dbReference type="EMBL" id="QRXV01000021">
    <property type="protein sequence ID" value="RGU36470.1"/>
    <property type="molecule type" value="Genomic_DNA"/>
</dbReference>
<evidence type="ECO:0000313" key="23">
    <source>
        <dbReference type="EMBL" id="RGL10921.1"/>
    </source>
</evidence>
<evidence type="ECO:0000313" key="44">
    <source>
        <dbReference type="Proteomes" id="UP000285343"/>
    </source>
</evidence>
<evidence type="ECO:0000313" key="2">
    <source>
        <dbReference type="EMBL" id="CUN54414.1"/>
    </source>
</evidence>
<dbReference type="Proteomes" id="UP000095614">
    <property type="component" value="Unassembled WGS sequence"/>
</dbReference>
<dbReference type="EMBL" id="WCUV01000013">
    <property type="protein sequence ID" value="KAB4088624.1"/>
    <property type="molecule type" value="Genomic_DNA"/>
</dbReference>
<dbReference type="EMBL" id="WCUA01000018">
    <property type="protein sequence ID" value="KAB4183691.1"/>
    <property type="molecule type" value="Genomic_DNA"/>
</dbReference>
<dbReference type="EMBL" id="NFHS01000002">
    <property type="protein sequence ID" value="OUN55986.1"/>
    <property type="molecule type" value="Genomic_DNA"/>
</dbReference>
<evidence type="ECO:0000313" key="6">
    <source>
        <dbReference type="EMBL" id="KAB4088624.1"/>
    </source>
</evidence>
<evidence type="ECO:0000313" key="13">
    <source>
        <dbReference type="EMBL" id="KAB4232394.1"/>
    </source>
</evidence>
<dbReference type="Proteomes" id="UP000260844">
    <property type="component" value="Unassembled WGS sequence"/>
</dbReference>
<dbReference type="EMBL" id="QSRB01000023">
    <property type="protein sequence ID" value="RGK80665.1"/>
    <property type="molecule type" value="Genomic_DNA"/>
</dbReference>
<dbReference type="EMBL" id="WCTL01000019">
    <property type="protein sequence ID" value="KAB4232394.1"/>
    <property type="molecule type" value="Genomic_DNA"/>
</dbReference>
<dbReference type="SUPFAM" id="SSF52266">
    <property type="entry name" value="SGNH hydrolase"/>
    <property type="match status" value="1"/>
</dbReference>
<dbReference type="Proteomes" id="UP000284022">
    <property type="component" value="Unassembled WGS sequence"/>
</dbReference>
<evidence type="ECO:0000313" key="18">
    <source>
        <dbReference type="EMBL" id="OKZ28646.1"/>
    </source>
</evidence>
<evidence type="ECO:0000313" key="10">
    <source>
        <dbReference type="EMBL" id="KAB4167339.1"/>
    </source>
</evidence>
<organism evidence="19 35">
    <name type="scientific">Bacteroides uniformis</name>
    <dbReference type="NCBI Taxonomy" id="820"/>
    <lineage>
        <taxon>Bacteria</taxon>
        <taxon>Pseudomonadati</taxon>
        <taxon>Bacteroidota</taxon>
        <taxon>Bacteroidia</taxon>
        <taxon>Bacteroidales</taxon>
        <taxon>Bacteroidaceae</taxon>
        <taxon>Bacteroides</taxon>
    </lineage>
</organism>
<feature type="domain" description="SGNH hydrolase-type esterase" evidence="1">
    <location>
        <begin position="35"/>
        <end position="249"/>
    </location>
</feature>
<evidence type="ECO:0000313" key="47">
    <source>
        <dbReference type="Proteomes" id="UP000432488"/>
    </source>
</evidence>
<evidence type="ECO:0000313" key="20">
    <source>
        <dbReference type="EMBL" id="RGI77196.1"/>
    </source>
</evidence>
<dbReference type="Proteomes" id="UP000095788">
    <property type="component" value="Unassembled WGS sequence"/>
</dbReference>
<dbReference type="Pfam" id="PF13472">
    <property type="entry name" value="Lipase_GDSL_2"/>
    <property type="match status" value="1"/>
</dbReference>
<evidence type="ECO:0000313" key="55">
    <source>
        <dbReference type="Proteomes" id="UP000487989"/>
    </source>
</evidence>
<evidence type="ECO:0000313" key="39">
    <source>
        <dbReference type="Proteomes" id="UP000261295"/>
    </source>
</evidence>